<name>A0A9D2M368_9FIRM</name>
<dbReference type="EMBL" id="DWYA01000050">
    <property type="protein sequence ID" value="HJB39809.1"/>
    <property type="molecule type" value="Genomic_DNA"/>
</dbReference>
<sequence>MKKRKLITNKIYKKLKELDRSTATDMKKQDDLKKFLQDIYGTPGELSVQDMIDRKVYLQSMLDSQNYILSTIGLAIIVWLALEGGKQLGLSLVGNSSFHDFFA</sequence>
<comment type="caution">
    <text evidence="2">The sequence shown here is derived from an EMBL/GenBank/DDBJ whole genome shotgun (WGS) entry which is preliminary data.</text>
</comment>
<proteinExistence type="predicted"/>
<reference evidence="2" key="1">
    <citation type="journal article" date="2021" name="PeerJ">
        <title>Extensive microbial diversity within the chicken gut microbiome revealed by metagenomics and culture.</title>
        <authorList>
            <person name="Gilroy R."/>
            <person name="Ravi A."/>
            <person name="Getino M."/>
            <person name="Pursley I."/>
            <person name="Horton D.L."/>
            <person name="Alikhan N.F."/>
            <person name="Baker D."/>
            <person name="Gharbi K."/>
            <person name="Hall N."/>
            <person name="Watson M."/>
            <person name="Adriaenssens E.M."/>
            <person name="Foster-Nyarko E."/>
            <person name="Jarju S."/>
            <person name="Secka A."/>
            <person name="Antonio M."/>
            <person name="Oren A."/>
            <person name="Chaudhuri R.R."/>
            <person name="La Ragione R."/>
            <person name="Hildebrand F."/>
            <person name="Pallen M.J."/>
        </authorList>
    </citation>
    <scope>NUCLEOTIDE SEQUENCE</scope>
    <source>
        <strain evidence="2">ChiBcec8-14828</strain>
    </source>
</reference>
<evidence type="ECO:0000313" key="2">
    <source>
        <dbReference type="EMBL" id="HJB39809.1"/>
    </source>
</evidence>
<keyword evidence="1" id="KW-1133">Transmembrane helix</keyword>
<feature type="non-terminal residue" evidence="2">
    <location>
        <position position="103"/>
    </location>
</feature>
<gene>
    <name evidence="2" type="ORF">H9943_05375</name>
</gene>
<evidence type="ECO:0000256" key="1">
    <source>
        <dbReference type="SAM" id="Phobius"/>
    </source>
</evidence>
<dbReference type="Proteomes" id="UP000824209">
    <property type="component" value="Unassembled WGS sequence"/>
</dbReference>
<protein>
    <submittedName>
        <fullName evidence="2">Uncharacterized protein</fullName>
    </submittedName>
</protein>
<feature type="transmembrane region" description="Helical" evidence="1">
    <location>
        <begin position="64"/>
        <end position="82"/>
    </location>
</feature>
<accession>A0A9D2M368</accession>
<dbReference type="AlphaFoldDB" id="A0A9D2M368"/>
<evidence type="ECO:0000313" key="3">
    <source>
        <dbReference type="Proteomes" id="UP000824209"/>
    </source>
</evidence>
<keyword evidence="1" id="KW-0812">Transmembrane</keyword>
<keyword evidence="1" id="KW-0472">Membrane</keyword>
<organism evidence="2 3">
    <name type="scientific">Candidatus Ruthenibacterium avium</name>
    <dbReference type="NCBI Taxonomy" id="2838751"/>
    <lineage>
        <taxon>Bacteria</taxon>
        <taxon>Bacillati</taxon>
        <taxon>Bacillota</taxon>
        <taxon>Clostridia</taxon>
        <taxon>Eubacteriales</taxon>
        <taxon>Oscillospiraceae</taxon>
        <taxon>Ruthenibacterium</taxon>
    </lineage>
</organism>
<reference evidence="2" key="2">
    <citation type="submission" date="2021-04" db="EMBL/GenBank/DDBJ databases">
        <authorList>
            <person name="Gilroy R."/>
        </authorList>
    </citation>
    <scope>NUCLEOTIDE SEQUENCE</scope>
    <source>
        <strain evidence="2">ChiBcec8-14828</strain>
    </source>
</reference>